<dbReference type="PROSITE" id="PS51007">
    <property type="entry name" value="CYTC"/>
    <property type="match status" value="2"/>
</dbReference>
<dbReference type="AlphaFoldDB" id="A0A512BGT9"/>
<dbReference type="RefSeq" id="WP_147205207.1">
    <property type="nucleotide sequence ID" value="NZ_BJYT01000016.1"/>
</dbReference>
<dbReference type="Proteomes" id="UP000321513">
    <property type="component" value="Unassembled WGS sequence"/>
</dbReference>
<keyword evidence="9" id="KW-1185">Reference proteome</keyword>
<dbReference type="GO" id="GO:0046872">
    <property type="term" value="F:metal ion binding"/>
    <property type="evidence" value="ECO:0007669"/>
    <property type="project" value="UniProtKB-KW"/>
</dbReference>
<keyword evidence="3 4" id="KW-0408">Iron</keyword>
<keyword evidence="2 4" id="KW-0479">Metal-binding</keyword>
<feature type="domain" description="Cytochrome c" evidence="6">
    <location>
        <begin position="358"/>
        <end position="449"/>
    </location>
</feature>
<dbReference type="Gene3D" id="1.10.760.10">
    <property type="entry name" value="Cytochrome c-like domain"/>
    <property type="match status" value="2"/>
</dbReference>
<dbReference type="InterPro" id="IPR037523">
    <property type="entry name" value="VOC_core"/>
</dbReference>
<dbReference type="Pfam" id="PF13468">
    <property type="entry name" value="Glyoxalase_3"/>
    <property type="match status" value="1"/>
</dbReference>
<name>A0A512BGT9_9BACT</name>
<keyword evidence="1 4" id="KW-0349">Heme</keyword>
<sequence>MKAAFPAVAFILVGLISSCVSKQEKELGRNLLLGAGFGINSATLIVQNLDSARNYYTNVLGFNLPRPKKFNQGSYDGTVGLSVYFPDLSFIELLSVKDTGLVETKHPFITSFAQHQEGVRVYSLSTSSADTTYSWMSSQGIKTEAVKAGRATAEMPKGWNWDDGGPQYRTIEFSSKNPPGYLPSFTEWIGYPYQEMQEGWKPYSWRKYYPEQPNGVVGISSLLVVVNNLDSARKEFLKIGLTELEATNTSAGFKIAHSQKLLLMAPKSPNNELSNFLKTRGPGVYAIRFEVKKLKDTQEFLKKKLPAGALRFDTSLKQLTVPKEYAYGVQLEFIEEPKEQAELAKIYNFKEGSKLDSASSRHALGIYTKYCALCHGKNREGYAADFAPSLRSHSLMATTLLPRYSYNYLSHTIAYGRSGTAMAPYAKSQGGPLDEDDIDLLLQWLHELSGVKKPIEMSTKPVIGNATLGKALYAKYCASCHGIKGEGIRAPALGNPMLLATASDAFLRYTISEGRDSTPMPAFKDSLSKVEINAVTAYIRSRASGWNAPEAVTMTQPLSKNYVLNPNKKAPKFTLRDDRYISAQQLLKALKDSSRMILLDARSEAAWHQTHIPGAISVPYYEEPDTFVKRIPKDSTWIVAYCACPHAASNRVVNTLRRFGYKHTAILDEGILVWAQRGYPVQYGQGNMTKK</sequence>
<dbReference type="Pfam" id="PF13442">
    <property type="entry name" value="Cytochrome_CBB3"/>
    <property type="match status" value="2"/>
</dbReference>
<dbReference type="SUPFAM" id="SSF46626">
    <property type="entry name" value="Cytochrome c"/>
    <property type="match status" value="2"/>
</dbReference>
<feature type="domain" description="Cytochrome c" evidence="6">
    <location>
        <begin position="464"/>
        <end position="543"/>
    </location>
</feature>
<dbReference type="Gene3D" id="3.10.180.10">
    <property type="entry name" value="2,3-Dihydroxybiphenyl 1,2-Dioxygenase, domain 1"/>
    <property type="match status" value="2"/>
</dbReference>
<dbReference type="PROSITE" id="PS51819">
    <property type="entry name" value="VOC"/>
    <property type="match status" value="1"/>
</dbReference>
<dbReference type="SMART" id="SM00450">
    <property type="entry name" value="RHOD"/>
    <property type="match status" value="1"/>
</dbReference>
<evidence type="ECO:0008006" key="10">
    <source>
        <dbReference type="Google" id="ProtNLM"/>
    </source>
</evidence>
<comment type="caution">
    <text evidence="8">The sequence shown here is derived from an EMBL/GenBank/DDBJ whole genome shotgun (WGS) entry which is preliminary data.</text>
</comment>
<protein>
    <recommendedName>
        <fullName evidence="10">Cytochrome c</fullName>
    </recommendedName>
</protein>
<evidence type="ECO:0000313" key="9">
    <source>
        <dbReference type="Proteomes" id="UP000321513"/>
    </source>
</evidence>
<dbReference type="Gene3D" id="3.40.250.10">
    <property type="entry name" value="Rhodanese-like domain"/>
    <property type="match status" value="1"/>
</dbReference>
<dbReference type="SUPFAM" id="SSF54593">
    <property type="entry name" value="Glyoxalase/Bleomycin resistance protein/Dihydroxybiphenyl dioxygenase"/>
    <property type="match status" value="2"/>
</dbReference>
<dbReference type="InterPro" id="IPR036873">
    <property type="entry name" value="Rhodanese-like_dom_sf"/>
</dbReference>
<evidence type="ECO:0000256" key="2">
    <source>
        <dbReference type="ARBA" id="ARBA00022723"/>
    </source>
</evidence>
<evidence type="ECO:0000313" key="8">
    <source>
        <dbReference type="EMBL" id="GEO11095.1"/>
    </source>
</evidence>
<evidence type="ECO:0000259" key="6">
    <source>
        <dbReference type="PROSITE" id="PS51007"/>
    </source>
</evidence>
<dbReference type="InterPro" id="IPR029068">
    <property type="entry name" value="Glyas_Bleomycin-R_OHBP_Dase"/>
</dbReference>
<dbReference type="PROSITE" id="PS50206">
    <property type="entry name" value="RHODANESE_3"/>
    <property type="match status" value="1"/>
</dbReference>
<dbReference type="OrthoDB" id="9811281at2"/>
<dbReference type="PROSITE" id="PS51257">
    <property type="entry name" value="PROKAR_LIPOPROTEIN"/>
    <property type="match status" value="1"/>
</dbReference>
<accession>A0A512BGT9</accession>
<evidence type="ECO:0000256" key="1">
    <source>
        <dbReference type="ARBA" id="ARBA00022617"/>
    </source>
</evidence>
<dbReference type="PANTHER" id="PTHR33751">
    <property type="entry name" value="CBB3-TYPE CYTOCHROME C OXIDASE SUBUNIT FIXP"/>
    <property type="match status" value="1"/>
</dbReference>
<dbReference type="Pfam" id="PF00581">
    <property type="entry name" value="Rhodanese"/>
    <property type="match status" value="1"/>
</dbReference>
<gene>
    <name evidence="8" type="ORF">SAE01_35910</name>
</gene>
<feature type="domain" description="VOC" evidence="7">
    <location>
        <begin position="38"/>
        <end position="176"/>
    </location>
</feature>
<dbReference type="GO" id="GO:0020037">
    <property type="term" value="F:heme binding"/>
    <property type="evidence" value="ECO:0007669"/>
    <property type="project" value="InterPro"/>
</dbReference>
<reference evidence="8 9" key="1">
    <citation type="submission" date="2019-07" db="EMBL/GenBank/DDBJ databases">
        <title>Whole genome shotgun sequence of Segetibacter aerophilus NBRC 106135.</title>
        <authorList>
            <person name="Hosoyama A."/>
            <person name="Uohara A."/>
            <person name="Ohji S."/>
            <person name="Ichikawa N."/>
        </authorList>
    </citation>
    <scope>NUCLEOTIDE SEQUENCE [LARGE SCALE GENOMIC DNA]</scope>
    <source>
        <strain evidence="8 9">NBRC 106135</strain>
    </source>
</reference>
<dbReference type="InterPro" id="IPR001763">
    <property type="entry name" value="Rhodanese-like_dom"/>
</dbReference>
<proteinExistence type="predicted"/>
<dbReference type="GO" id="GO:0009055">
    <property type="term" value="F:electron transfer activity"/>
    <property type="evidence" value="ECO:0007669"/>
    <property type="project" value="InterPro"/>
</dbReference>
<dbReference type="SUPFAM" id="SSF52821">
    <property type="entry name" value="Rhodanese/Cell cycle control phosphatase"/>
    <property type="match status" value="1"/>
</dbReference>
<organism evidence="8 9">
    <name type="scientific">Segetibacter aerophilus</name>
    <dbReference type="NCBI Taxonomy" id="670293"/>
    <lineage>
        <taxon>Bacteria</taxon>
        <taxon>Pseudomonadati</taxon>
        <taxon>Bacteroidota</taxon>
        <taxon>Chitinophagia</taxon>
        <taxon>Chitinophagales</taxon>
        <taxon>Chitinophagaceae</taxon>
        <taxon>Segetibacter</taxon>
    </lineage>
</organism>
<dbReference type="EMBL" id="BJYT01000016">
    <property type="protein sequence ID" value="GEO11095.1"/>
    <property type="molecule type" value="Genomic_DNA"/>
</dbReference>
<evidence type="ECO:0000259" key="5">
    <source>
        <dbReference type="PROSITE" id="PS50206"/>
    </source>
</evidence>
<dbReference type="CDD" id="cd00158">
    <property type="entry name" value="RHOD"/>
    <property type="match status" value="1"/>
</dbReference>
<dbReference type="InterPro" id="IPR050597">
    <property type="entry name" value="Cytochrome_c_Oxidase_Subunit"/>
</dbReference>
<dbReference type="InterPro" id="IPR025870">
    <property type="entry name" value="Glyoxalase-like_dom"/>
</dbReference>
<evidence type="ECO:0000259" key="7">
    <source>
        <dbReference type="PROSITE" id="PS51819"/>
    </source>
</evidence>
<dbReference type="PANTHER" id="PTHR33751:SF1">
    <property type="entry name" value="CBB3-TYPE CYTOCHROME C OXIDASE SUBUNIT FIXP"/>
    <property type="match status" value="1"/>
</dbReference>
<dbReference type="InterPro" id="IPR036909">
    <property type="entry name" value="Cyt_c-like_dom_sf"/>
</dbReference>
<evidence type="ECO:0000256" key="3">
    <source>
        <dbReference type="ARBA" id="ARBA00023004"/>
    </source>
</evidence>
<feature type="domain" description="Rhodanese" evidence="5">
    <location>
        <begin position="592"/>
        <end position="683"/>
    </location>
</feature>
<evidence type="ECO:0000256" key="4">
    <source>
        <dbReference type="PROSITE-ProRule" id="PRU00433"/>
    </source>
</evidence>
<dbReference type="InterPro" id="IPR009056">
    <property type="entry name" value="Cyt_c-like_dom"/>
</dbReference>